<dbReference type="Pfam" id="PF00202">
    <property type="entry name" value="Aminotran_3"/>
    <property type="match status" value="1"/>
</dbReference>
<dbReference type="InterPro" id="IPR015421">
    <property type="entry name" value="PyrdxlP-dep_Trfase_major"/>
</dbReference>
<proteinExistence type="inferred from homology"/>
<dbReference type="Proteomes" id="UP000199073">
    <property type="component" value="Unassembled WGS sequence"/>
</dbReference>
<keyword evidence="3 4" id="KW-0663">Pyridoxal phosphate</keyword>
<dbReference type="GO" id="GO:0008483">
    <property type="term" value="F:transaminase activity"/>
    <property type="evidence" value="ECO:0007669"/>
    <property type="project" value="InterPro"/>
</dbReference>
<evidence type="ECO:0000256" key="1">
    <source>
        <dbReference type="ARBA" id="ARBA00001933"/>
    </source>
</evidence>
<gene>
    <name evidence="5" type="ORF">SAMN05660330_02708</name>
</gene>
<dbReference type="CDD" id="cd00610">
    <property type="entry name" value="OAT_like"/>
    <property type="match status" value="1"/>
</dbReference>
<dbReference type="Gene3D" id="3.90.1150.10">
    <property type="entry name" value="Aspartate Aminotransferase, domain 1"/>
    <property type="match status" value="1"/>
</dbReference>
<dbReference type="PROSITE" id="PS00600">
    <property type="entry name" value="AA_TRANSFER_CLASS_3"/>
    <property type="match status" value="1"/>
</dbReference>
<keyword evidence="6" id="KW-1185">Reference proteome</keyword>
<evidence type="ECO:0000256" key="4">
    <source>
        <dbReference type="RuleBase" id="RU003560"/>
    </source>
</evidence>
<reference evidence="5 6" key="1">
    <citation type="submission" date="2016-10" db="EMBL/GenBank/DDBJ databases">
        <authorList>
            <person name="de Groot N.N."/>
        </authorList>
    </citation>
    <scope>NUCLEOTIDE SEQUENCE [LARGE SCALE GENOMIC DNA]</scope>
    <source>
        <strain evidence="5 6">DSM 12130</strain>
    </source>
</reference>
<protein>
    <submittedName>
        <fullName evidence="5">Taurine---2-oxoglutarate transaminase</fullName>
    </submittedName>
</protein>
<dbReference type="GO" id="GO:0030170">
    <property type="term" value="F:pyridoxal phosphate binding"/>
    <property type="evidence" value="ECO:0007669"/>
    <property type="project" value="InterPro"/>
</dbReference>
<dbReference type="STRING" id="91360.SAMN05660330_02708"/>
<dbReference type="InterPro" id="IPR015422">
    <property type="entry name" value="PyrdxlP-dep_Trfase_small"/>
</dbReference>
<sequence length="477" mass="52262">MANETDWNKVKEWDAKYLLHPFVTSEEYGACPVESTDGDYLVMPDGTRLLDMFNQLYCVNSGQKVPEIQDAIKDALDRFGFVWDIYCTDYKAEVAKILIEDLLGDEGWAGKVRFTNSGGESVEVASIIARLYTGKEYIATREHSYHGISGVAVGLNRVLAGRSHISREGDGLVKQVPGQGYGATIKCPAPLCYRCSVGHSYPECKSALPDGTLPCVHTAEQFIRNHGVDQVAAMITEPAFGAGTIVPPLEYLPQIYEMTRRLGILWIVDEVLMGFGRLGTWFGYQKMGGGKVRPDIVTVAKGLTSSSIGAGAVIVSKEIAAFMDSVRWNHVSTFAGHPIAMAAAVANLKYLMNNNIIPKAAEKGEYFGAKLRELESRHKCVGQVAGYGMFWQVELVKNKETREPFIAEDRNTAFTDNPATKPVTVVLNKCLEKGVLLGGFVPNTLRIGGSLTISQQDMDKAIDALDYALFAVDEMCD</sequence>
<evidence type="ECO:0000256" key="2">
    <source>
        <dbReference type="ARBA" id="ARBA00008954"/>
    </source>
</evidence>
<dbReference type="InterPro" id="IPR049704">
    <property type="entry name" value="Aminotrans_3_PPA_site"/>
</dbReference>
<evidence type="ECO:0000313" key="5">
    <source>
        <dbReference type="EMBL" id="SDP41889.1"/>
    </source>
</evidence>
<dbReference type="Gene3D" id="3.40.640.10">
    <property type="entry name" value="Type I PLP-dependent aspartate aminotransferase-like (Major domain)"/>
    <property type="match status" value="1"/>
</dbReference>
<accession>A0A1H0SK42</accession>
<dbReference type="EMBL" id="FNJI01000019">
    <property type="protein sequence ID" value="SDP41889.1"/>
    <property type="molecule type" value="Genomic_DNA"/>
</dbReference>
<organism evidence="5 6">
    <name type="scientific">Desulforhopalus singaporensis</name>
    <dbReference type="NCBI Taxonomy" id="91360"/>
    <lineage>
        <taxon>Bacteria</taxon>
        <taxon>Pseudomonadati</taxon>
        <taxon>Thermodesulfobacteriota</taxon>
        <taxon>Desulfobulbia</taxon>
        <taxon>Desulfobulbales</taxon>
        <taxon>Desulfocapsaceae</taxon>
        <taxon>Desulforhopalus</taxon>
    </lineage>
</organism>
<evidence type="ECO:0000313" key="6">
    <source>
        <dbReference type="Proteomes" id="UP000199073"/>
    </source>
</evidence>
<dbReference type="AlphaFoldDB" id="A0A1H0SK42"/>
<dbReference type="OrthoDB" id="9801834at2"/>
<dbReference type="InterPro" id="IPR015424">
    <property type="entry name" value="PyrdxlP-dep_Trfase"/>
</dbReference>
<evidence type="ECO:0000256" key="3">
    <source>
        <dbReference type="ARBA" id="ARBA00022898"/>
    </source>
</evidence>
<dbReference type="PANTHER" id="PTHR43094:SF1">
    <property type="entry name" value="AMINOTRANSFERASE CLASS-III"/>
    <property type="match status" value="1"/>
</dbReference>
<comment type="cofactor">
    <cofactor evidence="1">
        <name>pyridoxal 5'-phosphate</name>
        <dbReference type="ChEBI" id="CHEBI:597326"/>
    </cofactor>
</comment>
<dbReference type="PIRSF" id="PIRSF000521">
    <property type="entry name" value="Transaminase_4ab_Lys_Orn"/>
    <property type="match status" value="1"/>
</dbReference>
<dbReference type="InterPro" id="IPR005814">
    <property type="entry name" value="Aminotrans_3"/>
</dbReference>
<dbReference type="RefSeq" id="WP_092223701.1">
    <property type="nucleotide sequence ID" value="NZ_FNJI01000019.1"/>
</dbReference>
<comment type="similarity">
    <text evidence="2 4">Belongs to the class-III pyridoxal-phosphate-dependent aminotransferase family.</text>
</comment>
<dbReference type="PANTHER" id="PTHR43094">
    <property type="entry name" value="AMINOTRANSFERASE"/>
    <property type="match status" value="1"/>
</dbReference>
<name>A0A1H0SK42_9BACT</name>
<dbReference type="SUPFAM" id="SSF53383">
    <property type="entry name" value="PLP-dependent transferases"/>
    <property type="match status" value="1"/>
</dbReference>